<sequence length="141" mass="16281">MTDPLKAVVTVSDLLNERAMEQFRDRTAETQRVQAELDELDRLRATMQADTQSLGARRLAGADTMWQGWMARRRMTLQQEMAIARARQMESFSRAQTSHARLGAASDLLRQQQEARREARARKEADTLDWLSAMRSWTDQI</sequence>
<organism evidence="2 3">
    <name type="scientific">Thetidibacter halocola</name>
    <dbReference type="NCBI Taxonomy" id="2827239"/>
    <lineage>
        <taxon>Bacteria</taxon>
        <taxon>Pseudomonadati</taxon>
        <taxon>Pseudomonadota</taxon>
        <taxon>Alphaproteobacteria</taxon>
        <taxon>Rhodobacterales</taxon>
        <taxon>Roseobacteraceae</taxon>
        <taxon>Thetidibacter</taxon>
    </lineage>
</organism>
<dbReference type="AlphaFoldDB" id="A0A8J7WE18"/>
<keyword evidence="3" id="KW-1185">Reference proteome</keyword>
<proteinExistence type="predicted"/>
<dbReference type="Proteomes" id="UP000681356">
    <property type="component" value="Unassembled WGS sequence"/>
</dbReference>
<feature type="region of interest" description="Disordered" evidence="1">
    <location>
        <begin position="94"/>
        <end position="122"/>
    </location>
</feature>
<dbReference type="RefSeq" id="WP_212535619.1">
    <property type="nucleotide sequence ID" value="NZ_JAGTUU010000002.1"/>
</dbReference>
<comment type="caution">
    <text evidence="2">The sequence shown here is derived from an EMBL/GenBank/DDBJ whole genome shotgun (WGS) entry which is preliminary data.</text>
</comment>
<accession>A0A8J7WE18</accession>
<feature type="compositionally biased region" description="Basic and acidic residues" evidence="1">
    <location>
        <begin position="113"/>
        <end position="122"/>
    </location>
</feature>
<dbReference type="EMBL" id="JAGTUU010000002">
    <property type="protein sequence ID" value="MBS0123653.1"/>
    <property type="molecule type" value="Genomic_DNA"/>
</dbReference>
<evidence type="ECO:0000313" key="2">
    <source>
        <dbReference type="EMBL" id="MBS0123653.1"/>
    </source>
</evidence>
<evidence type="ECO:0000313" key="3">
    <source>
        <dbReference type="Proteomes" id="UP000681356"/>
    </source>
</evidence>
<name>A0A8J7WE18_9RHOB</name>
<evidence type="ECO:0000256" key="1">
    <source>
        <dbReference type="SAM" id="MobiDB-lite"/>
    </source>
</evidence>
<reference evidence="2" key="1">
    <citation type="submission" date="2021-04" db="EMBL/GenBank/DDBJ databases">
        <authorList>
            <person name="Yoon J."/>
        </authorList>
    </citation>
    <scope>NUCLEOTIDE SEQUENCE</scope>
    <source>
        <strain evidence="2">KMU-90</strain>
    </source>
</reference>
<evidence type="ECO:0008006" key="4">
    <source>
        <dbReference type="Google" id="ProtNLM"/>
    </source>
</evidence>
<protein>
    <recommendedName>
        <fullName evidence="4">Flagellar FliJ protein</fullName>
    </recommendedName>
</protein>
<gene>
    <name evidence="2" type="ORF">KB874_05850</name>
</gene>